<accession>A0A432XAY6</accession>
<protein>
    <submittedName>
        <fullName evidence="1">Acyloxyacyl hydrolase</fullName>
    </submittedName>
</protein>
<dbReference type="GO" id="GO:0016787">
    <property type="term" value="F:hydrolase activity"/>
    <property type="evidence" value="ECO:0007669"/>
    <property type="project" value="UniProtKB-KW"/>
</dbReference>
<reference evidence="2" key="1">
    <citation type="journal article" date="2018" name="Front. Microbiol.">
        <title>Genome-Based Analysis Reveals the Taxonomy and Diversity of the Family Idiomarinaceae.</title>
        <authorList>
            <person name="Liu Y."/>
            <person name="Lai Q."/>
            <person name="Shao Z."/>
        </authorList>
    </citation>
    <scope>NUCLEOTIDE SEQUENCE [LARGE SCALE GENOMIC DNA]</scope>
    <source>
        <strain evidence="2">SW15</strain>
    </source>
</reference>
<dbReference type="OrthoDB" id="9797122at2"/>
<gene>
    <name evidence="1" type="ORF">CWE21_13170</name>
</gene>
<evidence type="ECO:0000313" key="2">
    <source>
        <dbReference type="Proteomes" id="UP000286678"/>
    </source>
</evidence>
<comment type="caution">
    <text evidence="1">The sequence shown here is derived from an EMBL/GenBank/DDBJ whole genome shotgun (WGS) entry which is preliminary data.</text>
</comment>
<dbReference type="RefSeq" id="WP_126834895.1">
    <property type="nucleotide sequence ID" value="NZ_PIPT01000013.1"/>
</dbReference>
<sequence length="182" mass="20051">MQFSRLIIATALVAAGASQHVDAQEFHVGAVYSADQLWGGRIGLRSDDYAQTLLPDSWLSAIGNPTIAFEGALNQWQDSNDSSDKLTALTLSPVFQWQIAGEQRPLYVEAGIGVSVLDGTTIGDRNLSIHFQFEDRLALSWQYSSASKARISLAYTHYSQADLDRPNDGLDFFSINWHIPFG</sequence>
<keyword evidence="1" id="KW-0378">Hydrolase</keyword>
<dbReference type="AlphaFoldDB" id="A0A432XAY6"/>
<evidence type="ECO:0000313" key="1">
    <source>
        <dbReference type="EMBL" id="RUO45855.1"/>
    </source>
</evidence>
<dbReference type="InterPro" id="IPR018550">
    <property type="entry name" value="Lipid-A_deacylase-rel"/>
</dbReference>
<dbReference type="Pfam" id="PF09411">
    <property type="entry name" value="PagL"/>
    <property type="match status" value="1"/>
</dbReference>
<name>A0A432XAY6_9GAMM</name>
<organism evidence="1 2">
    <name type="scientific">Pseudidiomarina aquimaris</name>
    <dbReference type="NCBI Taxonomy" id="641841"/>
    <lineage>
        <taxon>Bacteria</taxon>
        <taxon>Pseudomonadati</taxon>
        <taxon>Pseudomonadota</taxon>
        <taxon>Gammaproteobacteria</taxon>
        <taxon>Alteromonadales</taxon>
        <taxon>Idiomarinaceae</taxon>
        <taxon>Pseudidiomarina</taxon>
    </lineage>
</organism>
<keyword evidence="2" id="KW-1185">Reference proteome</keyword>
<dbReference type="EMBL" id="PIPT01000013">
    <property type="protein sequence ID" value="RUO45855.1"/>
    <property type="molecule type" value="Genomic_DNA"/>
</dbReference>
<proteinExistence type="predicted"/>
<dbReference type="Gene3D" id="2.40.160.20">
    <property type="match status" value="1"/>
</dbReference>
<dbReference type="Proteomes" id="UP000286678">
    <property type="component" value="Unassembled WGS sequence"/>
</dbReference>